<evidence type="ECO:0000259" key="12">
    <source>
        <dbReference type="PROSITE" id="PS51081"/>
    </source>
</evidence>
<evidence type="ECO:0000256" key="5">
    <source>
        <dbReference type="ARBA" id="ARBA00022679"/>
    </source>
</evidence>
<evidence type="ECO:0000313" key="14">
    <source>
        <dbReference type="Proteomes" id="UP001162131"/>
    </source>
</evidence>
<comment type="similarity">
    <text evidence="3">Belongs to the SINA (Seven in absentia) family.</text>
</comment>
<dbReference type="AlphaFoldDB" id="A0AAU9IQK9"/>
<gene>
    <name evidence="13" type="ORF">BSTOLATCC_MIC15756</name>
</gene>
<dbReference type="PANTHER" id="PTHR45877">
    <property type="entry name" value="E3 UBIQUITIN-PROTEIN LIGASE SIAH2"/>
    <property type="match status" value="1"/>
</dbReference>
<dbReference type="InterPro" id="IPR013083">
    <property type="entry name" value="Znf_RING/FYVE/PHD"/>
</dbReference>
<evidence type="ECO:0000313" key="13">
    <source>
        <dbReference type="EMBL" id="CAG9316323.1"/>
    </source>
</evidence>
<sequence length="276" mass="31834">MSERSSLTNINLLVSSSLECPICAEFFTIPIFQCDRGHSICDRCSEKIPKCPFCKSNIGRKLRNYSLEQQLSLIDISCHFKGCTTTMKLSSRISHEIDCRFNPSGLKCLMPSCRWAGTHKSVFSHLNMKHKIPHYDVMGDTAEFSSRLRSNLLPPIAGCVKLLHTFHYKDGNTITILTYIFMDSTKNLFYPQFRTLENFSSKFTLKIWNIQSNQCDELTIAGKALTIRHRLDEEREKSLCLKLDLESVIDKFSYEDIVERDQRLLHYRLSINGKVT</sequence>
<keyword evidence="7 10" id="KW-0863">Zinc-finger</keyword>
<dbReference type="Gene3D" id="3.30.40.10">
    <property type="entry name" value="Zinc/RING finger domain, C3HC4 (zinc finger)"/>
    <property type="match status" value="2"/>
</dbReference>
<dbReference type="InterPro" id="IPR013010">
    <property type="entry name" value="Znf_SIAH"/>
</dbReference>
<dbReference type="PROSITE" id="PS51081">
    <property type="entry name" value="ZF_SIAH"/>
    <property type="match status" value="1"/>
</dbReference>
<evidence type="ECO:0000256" key="2">
    <source>
        <dbReference type="ARBA" id="ARBA00004906"/>
    </source>
</evidence>
<dbReference type="GO" id="GO:0008270">
    <property type="term" value="F:zinc ion binding"/>
    <property type="evidence" value="ECO:0007669"/>
    <property type="project" value="UniProtKB-KW"/>
</dbReference>
<keyword evidence="6" id="KW-0479">Metal-binding</keyword>
<dbReference type="PANTHER" id="PTHR45877:SF2">
    <property type="entry name" value="E3 UBIQUITIN-PROTEIN LIGASE SINA-RELATED"/>
    <property type="match status" value="1"/>
</dbReference>
<dbReference type="InterPro" id="IPR049548">
    <property type="entry name" value="Sina-like_RING"/>
</dbReference>
<dbReference type="EC" id="2.3.2.27" evidence="4"/>
<protein>
    <recommendedName>
        <fullName evidence="4">RING-type E3 ubiquitin transferase</fullName>
        <ecNumber evidence="4">2.3.2.27</ecNumber>
    </recommendedName>
</protein>
<dbReference type="InterPro" id="IPR004162">
    <property type="entry name" value="SINA-like_animal"/>
</dbReference>
<evidence type="ECO:0000256" key="3">
    <source>
        <dbReference type="ARBA" id="ARBA00009119"/>
    </source>
</evidence>
<evidence type="ECO:0000256" key="10">
    <source>
        <dbReference type="PROSITE-ProRule" id="PRU00455"/>
    </source>
</evidence>
<dbReference type="SUPFAM" id="SSF57850">
    <property type="entry name" value="RING/U-box"/>
    <property type="match status" value="1"/>
</dbReference>
<dbReference type="Pfam" id="PF21362">
    <property type="entry name" value="Sina_RING"/>
    <property type="match status" value="1"/>
</dbReference>
<keyword evidence="9" id="KW-0862">Zinc</keyword>
<comment type="caution">
    <text evidence="13">The sequence shown here is derived from an EMBL/GenBank/DDBJ whole genome shotgun (WGS) entry which is preliminary data.</text>
</comment>
<reference evidence="13" key="1">
    <citation type="submission" date="2021-09" db="EMBL/GenBank/DDBJ databases">
        <authorList>
            <consortium name="AG Swart"/>
            <person name="Singh M."/>
            <person name="Singh A."/>
            <person name="Seah K."/>
            <person name="Emmerich C."/>
        </authorList>
    </citation>
    <scope>NUCLEOTIDE SEQUENCE</scope>
    <source>
        <strain evidence="13">ATCC30299</strain>
    </source>
</reference>
<feature type="domain" description="RING-type" evidence="11">
    <location>
        <begin position="20"/>
        <end position="55"/>
    </location>
</feature>
<dbReference type="GO" id="GO:0005737">
    <property type="term" value="C:cytoplasm"/>
    <property type="evidence" value="ECO:0007669"/>
    <property type="project" value="TreeGrafter"/>
</dbReference>
<dbReference type="EMBL" id="CAJZBQ010000015">
    <property type="protein sequence ID" value="CAG9316323.1"/>
    <property type="molecule type" value="Genomic_DNA"/>
</dbReference>
<keyword evidence="8" id="KW-0833">Ubl conjugation pathway</keyword>
<feature type="domain" description="SIAH-type" evidence="12">
    <location>
        <begin position="71"/>
        <end position="131"/>
    </location>
</feature>
<dbReference type="SUPFAM" id="SSF49599">
    <property type="entry name" value="TRAF domain-like"/>
    <property type="match status" value="1"/>
</dbReference>
<dbReference type="GO" id="GO:0031624">
    <property type="term" value="F:ubiquitin conjugating enzyme binding"/>
    <property type="evidence" value="ECO:0007669"/>
    <property type="project" value="TreeGrafter"/>
</dbReference>
<dbReference type="Proteomes" id="UP001162131">
    <property type="component" value="Unassembled WGS sequence"/>
</dbReference>
<dbReference type="InterPro" id="IPR001841">
    <property type="entry name" value="Znf_RING"/>
</dbReference>
<evidence type="ECO:0000256" key="8">
    <source>
        <dbReference type="ARBA" id="ARBA00022786"/>
    </source>
</evidence>
<evidence type="ECO:0000259" key="11">
    <source>
        <dbReference type="PROSITE" id="PS50089"/>
    </source>
</evidence>
<accession>A0AAU9IQK9</accession>
<evidence type="ECO:0000256" key="9">
    <source>
        <dbReference type="ARBA" id="ARBA00022833"/>
    </source>
</evidence>
<evidence type="ECO:0000256" key="4">
    <source>
        <dbReference type="ARBA" id="ARBA00012483"/>
    </source>
</evidence>
<evidence type="ECO:0000256" key="7">
    <source>
        <dbReference type="ARBA" id="ARBA00022771"/>
    </source>
</evidence>
<keyword evidence="14" id="KW-1185">Reference proteome</keyword>
<comment type="catalytic activity">
    <reaction evidence="1">
        <text>S-ubiquitinyl-[E2 ubiquitin-conjugating enzyme]-L-cysteine + [acceptor protein]-L-lysine = [E2 ubiquitin-conjugating enzyme]-L-cysteine + N(6)-ubiquitinyl-[acceptor protein]-L-lysine.</text>
        <dbReference type="EC" id="2.3.2.27"/>
    </reaction>
</comment>
<organism evidence="13 14">
    <name type="scientific">Blepharisma stoltei</name>
    <dbReference type="NCBI Taxonomy" id="1481888"/>
    <lineage>
        <taxon>Eukaryota</taxon>
        <taxon>Sar</taxon>
        <taxon>Alveolata</taxon>
        <taxon>Ciliophora</taxon>
        <taxon>Postciliodesmatophora</taxon>
        <taxon>Heterotrichea</taxon>
        <taxon>Heterotrichida</taxon>
        <taxon>Blepharismidae</taxon>
        <taxon>Blepharisma</taxon>
    </lineage>
</organism>
<dbReference type="GO" id="GO:0061630">
    <property type="term" value="F:ubiquitin protein ligase activity"/>
    <property type="evidence" value="ECO:0007669"/>
    <property type="project" value="UniProtKB-EC"/>
</dbReference>
<dbReference type="Pfam" id="PF21361">
    <property type="entry name" value="Sina_ZnF"/>
    <property type="match status" value="1"/>
</dbReference>
<name>A0AAU9IQK9_9CILI</name>
<proteinExistence type="inferred from homology"/>
<keyword evidence="5" id="KW-0808">Transferase</keyword>
<dbReference type="PROSITE" id="PS50089">
    <property type="entry name" value="ZF_RING_2"/>
    <property type="match status" value="1"/>
</dbReference>
<evidence type="ECO:0000256" key="1">
    <source>
        <dbReference type="ARBA" id="ARBA00000900"/>
    </source>
</evidence>
<dbReference type="GO" id="GO:0043161">
    <property type="term" value="P:proteasome-mediated ubiquitin-dependent protein catabolic process"/>
    <property type="evidence" value="ECO:0007669"/>
    <property type="project" value="TreeGrafter"/>
</dbReference>
<comment type="pathway">
    <text evidence="2">Protein modification; protein ubiquitination.</text>
</comment>
<evidence type="ECO:0000256" key="6">
    <source>
        <dbReference type="ARBA" id="ARBA00022723"/>
    </source>
</evidence>